<feature type="region of interest" description="Disordered" evidence="1">
    <location>
        <begin position="23"/>
        <end position="53"/>
    </location>
</feature>
<evidence type="ECO:0000313" key="6">
    <source>
        <dbReference type="Proteomes" id="UP000663860"/>
    </source>
</evidence>
<dbReference type="AlphaFoldDB" id="A0A814TJV5"/>
<gene>
    <name evidence="4" type="ORF">IZO911_LOCUS26441</name>
    <name evidence="5" type="ORF">KXQ929_LOCUS39004</name>
</gene>
<organism evidence="4 6">
    <name type="scientific">Adineta steineri</name>
    <dbReference type="NCBI Taxonomy" id="433720"/>
    <lineage>
        <taxon>Eukaryota</taxon>
        <taxon>Metazoa</taxon>
        <taxon>Spiralia</taxon>
        <taxon>Gnathifera</taxon>
        <taxon>Rotifera</taxon>
        <taxon>Eurotatoria</taxon>
        <taxon>Bdelloidea</taxon>
        <taxon>Adinetida</taxon>
        <taxon>Adinetidae</taxon>
        <taxon>Adineta</taxon>
    </lineage>
</organism>
<evidence type="ECO:0000256" key="1">
    <source>
        <dbReference type="SAM" id="MobiDB-lite"/>
    </source>
</evidence>
<evidence type="ECO:0000313" key="4">
    <source>
        <dbReference type="EMBL" id="CAF1163041.1"/>
    </source>
</evidence>
<dbReference type="Proteomes" id="UP000663868">
    <property type="component" value="Unassembled WGS sequence"/>
</dbReference>
<keyword evidence="3" id="KW-0732">Signal</keyword>
<sequence length="239" mass="26590">MHIIFHLCLIVTLLAISIDCQGARGGGSRGGSSIRTGSRGSSYRTSGGSSCTGDGCTKSGVIIGSIFGGVFGLLAIVFGGMYCYRQWKGQPLRSNPVFVTQPTSNTNETYSQGYFETGIWSSRYCQNNSWHGPHQLYLSFNHTMSRVDGEGTDDIGAFTIDGIFYRQTQKLALTKIYKQGTGNMAENFGHKVTIQLIWNSNQNVFEGKWFIHTTKYRGEDKFELKYHQTTENSSKMTKY</sequence>
<protein>
    <submittedName>
        <fullName evidence="4">Uncharacterized protein</fullName>
    </submittedName>
</protein>
<keyword evidence="2" id="KW-0812">Transmembrane</keyword>
<feature type="chain" id="PRO_5035602776" evidence="3">
    <location>
        <begin position="23"/>
        <end position="239"/>
    </location>
</feature>
<dbReference type="Proteomes" id="UP000663860">
    <property type="component" value="Unassembled WGS sequence"/>
</dbReference>
<accession>A0A814TJV5</accession>
<evidence type="ECO:0000256" key="2">
    <source>
        <dbReference type="SAM" id="Phobius"/>
    </source>
</evidence>
<comment type="caution">
    <text evidence="4">The sequence shown here is derived from an EMBL/GenBank/DDBJ whole genome shotgun (WGS) entry which is preliminary data.</text>
</comment>
<reference evidence="4" key="1">
    <citation type="submission" date="2021-02" db="EMBL/GenBank/DDBJ databases">
        <authorList>
            <person name="Nowell W R."/>
        </authorList>
    </citation>
    <scope>NUCLEOTIDE SEQUENCE</scope>
</reference>
<dbReference type="EMBL" id="CAJNOE010000345">
    <property type="protein sequence ID" value="CAF1163041.1"/>
    <property type="molecule type" value="Genomic_DNA"/>
</dbReference>
<feature type="transmembrane region" description="Helical" evidence="2">
    <location>
        <begin position="62"/>
        <end position="84"/>
    </location>
</feature>
<feature type="compositionally biased region" description="Low complexity" evidence="1">
    <location>
        <begin position="31"/>
        <end position="53"/>
    </location>
</feature>
<name>A0A814TJV5_9BILA</name>
<keyword evidence="2" id="KW-0472">Membrane</keyword>
<feature type="signal peptide" evidence="3">
    <location>
        <begin position="1"/>
        <end position="22"/>
    </location>
</feature>
<evidence type="ECO:0000313" key="5">
    <source>
        <dbReference type="EMBL" id="CAF4182030.1"/>
    </source>
</evidence>
<proteinExistence type="predicted"/>
<evidence type="ECO:0000256" key="3">
    <source>
        <dbReference type="SAM" id="SignalP"/>
    </source>
</evidence>
<dbReference type="EMBL" id="CAJOBB010007252">
    <property type="protein sequence ID" value="CAF4182030.1"/>
    <property type="molecule type" value="Genomic_DNA"/>
</dbReference>
<keyword evidence="2" id="KW-1133">Transmembrane helix</keyword>